<comment type="caution">
    <text evidence="1">The sequence shown here is derived from an EMBL/GenBank/DDBJ whole genome shotgun (WGS) entry which is preliminary data.</text>
</comment>
<dbReference type="GeneID" id="96260142"/>
<dbReference type="InterPro" id="IPR013078">
    <property type="entry name" value="His_Pase_superF_clade-1"/>
</dbReference>
<dbReference type="SUPFAM" id="SSF53254">
    <property type="entry name" value="Phosphoglycerate mutase-like"/>
    <property type="match status" value="1"/>
</dbReference>
<dbReference type="Pfam" id="PF00300">
    <property type="entry name" value="His_Phos_1"/>
    <property type="match status" value="1"/>
</dbReference>
<dbReference type="RefSeq" id="WP_209211530.1">
    <property type="nucleotide sequence ID" value="NZ_JAFFZM010000009.1"/>
</dbReference>
<evidence type="ECO:0000313" key="2">
    <source>
        <dbReference type="Proteomes" id="UP000721954"/>
    </source>
</evidence>
<organism evidence="1 2">
    <name type="scientific">Streptomyces smyrnaeus</name>
    <dbReference type="NCBI Taxonomy" id="1387713"/>
    <lineage>
        <taxon>Bacteria</taxon>
        <taxon>Bacillati</taxon>
        <taxon>Actinomycetota</taxon>
        <taxon>Actinomycetes</taxon>
        <taxon>Kitasatosporales</taxon>
        <taxon>Streptomycetaceae</taxon>
        <taxon>Streptomyces</taxon>
    </lineage>
</organism>
<gene>
    <name evidence="1" type="ORF">JW613_16160</name>
</gene>
<accession>A0ABS3XXL7</accession>
<protein>
    <submittedName>
        <fullName evidence="1">Histidine phosphatase family protein</fullName>
    </submittedName>
</protein>
<dbReference type="InterPro" id="IPR029033">
    <property type="entry name" value="His_PPase_superfam"/>
</dbReference>
<dbReference type="Gene3D" id="3.40.50.1240">
    <property type="entry name" value="Phosphoglycerate mutase-like"/>
    <property type="match status" value="1"/>
</dbReference>
<keyword evidence="2" id="KW-1185">Reference proteome</keyword>
<dbReference type="SMART" id="SM00855">
    <property type="entry name" value="PGAM"/>
    <property type="match status" value="1"/>
</dbReference>
<sequence>MHVRMTLLAAGRSSIGADVRFDDDRSLDAAGWEEAVRRAPTLSHLAAAQLRYCSPSTRCRETGAVLGLSPLAQPALLDWDMGRWRGATLTEVTVREPEAVHQWRTDPRSAPHGGESLLTFIRRIGGWLDTRPVAAGEWAVAVTEPSIVRAALCYVLKAPPHTYWHLDVQPLATLTLTGLTGDWRLELR</sequence>
<evidence type="ECO:0000313" key="1">
    <source>
        <dbReference type="EMBL" id="MBO8199821.1"/>
    </source>
</evidence>
<dbReference type="Proteomes" id="UP000721954">
    <property type="component" value="Unassembled WGS sequence"/>
</dbReference>
<reference evidence="1 2" key="1">
    <citation type="submission" date="2021-02" db="EMBL/GenBank/DDBJ databases">
        <title>Streptomyces spirodelae sp. nov., isolated from duckweed.</title>
        <authorList>
            <person name="Saimee Y."/>
            <person name="Duangmal K."/>
        </authorList>
    </citation>
    <scope>NUCLEOTIDE SEQUENCE [LARGE SCALE GENOMIC DNA]</scope>
    <source>
        <strain evidence="1 2">DSM 42105</strain>
    </source>
</reference>
<dbReference type="EMBL" id="JAFFZM010000009">
    <property type="protein sequence ID" value="MBO8199821.1"/>
    <property type="molecule type" value="Genomic_DNA"/>
</dbReference>
<proteinExistence type="predicted"/>
<name>A0ABS3XXL7_9ACTN</name>